<keyword evidence="9 10" id="KW-0012">Acyltransferase</keyword>
<keyword evidence="13" id="KW-1185">Reference proteome</keyword>
<dbReference type="AlphaFoldDB" id="A0A0K9PQS7"/>
<dbReference type="OrthoDB" id="9909019at2759"/>
<evidence type="ECO:0000259" key="11">
    <source>
        <dbReference type="Pfam" id="PF01529"/>
    </source>
</evidence>
<evidence type="ECO:0000256" key="10">
    <source>
        <dbReference type="RuleBase" id="RU079119"/>
    </source>
</evidence>
<accession>A0A0K9PQS7</accession>
<feature type="transmembrane region" description="Helical" evidence="10">
    <location>
        <begin position="213"/>
        <end position="235"/>
    </location>
</feature>
<name>A0A0K9PQS7_ZOSMR</name>
<dbReference type="GO" id="GO:0005794">
    <property type="term" value="C:Golgi apparatus"/>
    <property type="evidence" value="ECO:0000318"/>
    <property type="project" value="GO_Central"/>
</dbReference>
<evidence type="ECO:0000256" key="5">
    <source>
        <dbReference type="ARBA" id="ARBA00022989"/>
    </source>
</evidence>
<dbReference type="PROSITE" id="PS50216">
    <property type="entry name" value="DHHC"/>
    <property type="match status" value="1"/>
</dbReference>
<evidence type="ECO:0000256" key="1">
    <source>
        <dbReference type="ARBA" id="ARBA00004127"/>
    </source>
</evidence>
<feature type="transmembrane region" description="Helical" evidence="10">
    <location>
        <begin position="40"/>
        <end position="61"/>
    </location>
</feature>
<dbReference type="EMBL" id="LFYR01000674">
    <property type="protein sequence ID" value="KMZ71423.1"/>
    <property type="molecule type" value="Genomic_DNA"/>
</dbReference>
<proteinExistence type="inferred from homology"/>
<dbReference type="GO" id="GO:0006612">
    <property type="term" value="P:protein targeting to membrane"/>
    <property type="evidence" value="ECO:0000318"/>
    <property type="project" value="GO_Central"/>
</dbReference>
<keyword evidence="8" id="KW-0449">Lipoprotein</keyword>
<comment type="catalytic activity">
    <reaction evidence="10">
        <text>L-cysteinyl-[protein] + hexadecanoyl-CoA = S-hexadecanoyl-L-cysteinyl-[protein] + CoA</text>
        <dbReference type="Rhea" id="RHEA:36683"/>
        <dbReference type="Rhea" id="RHEA-COMP:10131"/>
        <dbReference type="Rhea" id="RHEA-COMP:11032"/>
        <dbReference type="ChEBI" id="CHEBI:29950"/>
        <dbReference type="ChEBI" id="CHEBI:57287"/>
        <dbReference type="ChEBI" id="CHEBI:57379"/>
        <dbReference type="ChEBI" id="CHEBI:74151"/>
        <dbReference type="EC" id="2.3.1.225"/>
    </reaction>
</comment>
<dbReference type="PANTHER" id="PTHR22883">
    <property type="entry name" value="ZINC FINGER DHHC DOMAIN CONTAINING PROTEIN"/>
    <property type="match status" value="1"/>
</dbReference>
<dbReference type="GO" id="GO:0019706">
    <property type="term" value="F:protein-cysteine S-palmitoyltransferase activity"/>
    <property type="evidence" value="ECO:0000318"/>
    <property type="project" value="GO_Central"/>
</dbReference>
<comment type="subcellular location">
    <subcellularLocation>
        <location evidence="1">Endomembrane system</location>
        <topology evidence="1">Multi-pass membrane protein</topology>
    </subcellularLocation>
</comment>
<evidence type="ECO:0000256" key="9">
    <source>
        <dbReference type="ARBA" id="ARBA00023315"/>
    </source>
</evidence>
<evidence type="ECO:0000256" key="4">
    <source>
        <dbReference type="ARBA" id="ARBA00022692"/>
    </source>
</evidence>
<evidence type="ECO:0000256" key="2">
    <source>
        <dbReference type="ARBA" id="ARBA00008574"/>
    </source>
</evidence>
<dbReference type="Proteomes" id="UP000036987">
    <property type="component" value="Unassembled WGS sequence"/>
</dbReference>
<reference evidence="13" key="1">
    <citation type="journal article" date="2016" name="Nature">
        <title>The genome of the seagrass Zostera marina reveals angiosperm adaptation to the sea.</title>
        <authorList>
            <person name="Olsen J.L."/>
            <person name="Rouze P."/>
            <person name="Verhelst B."/>
            <person name="Lin Y.-C."/>
            <person name="Bayer T."/>
            <person name="Collen J."/>
            <person name="Dattolo E."/>
            <person name="De Paoli E."/>
            <person name="Dittami S."/>
            <person name="Maumus F."/>
            <person name="Michel G."/>
            <person name="Kersting A."/>
            <person name="Lauritano C."/>
            <person name="Lohaus R."/>
            <person name="Toepel M."/>
            <person name="Tonon T."/>
            <person name="Vanneste K."/>
            <person name="Amirebrahimi M."/>
            <person name="Brakel J."/>
            <person name="Bostroem C."/>
            <person name="Chovatia M."/>
            <person name="Grimwood J."/>
            <person name="Jenkins J.W."/>
            <person name="Jueterbock A."/>
            <person name="Mraz A."/>
            <person name="Stam W.T."/>
            <person name="Tice H."/>
            <person name="Bornberg-Bauer E."/>
            <person name="Green P.J."/>
            <person name="Pearson G.A."/>
            <person name="Procaccini G."/>
            <person name="Duarte C.M."/>
            <person name="Schmutz J."/>
            <person name="Reusch T.B.H."/>
            <person name="Van de Peer Y."/>
        </authorList>
    </citation>
    <scope>NUCLEOTIDE SEQUENCE [LARGE SCALE GENOMIC DNA]</scope>
    <source>
        <strain evidence="13">cv. Finnish</strain>
    </source>
</reference>
<comment type="similarity">
    <text evidence="2 10">Belongs to the DHHC palmitoyltransferase family.</text>
</comment>
<dbReference type="InterPro" id="IPR039859">
    <property type="entry name" value="PFA4/ZDH16/20/ERF2-like"/>
</dbReference>
<keyword evidence="5 10" id="KW-1133">Transmembrane helix</keyword>
<evidence type="ECO:0000313" key="12">
    <source>
        <dbReference type="EMBL" id="KMZ71423.1"/>
    </source>
</evidence>
<comment type="domain">
    <text evidence="10">The DHHC domain is required for palmitoyltransferase activity.</text>
</comment>
<dbReference type="GO" id="GO:0005783">
    <property type="term" value="C:endoplasmic reticulum"/>
    <property type="evidence" value="ECO:0000318"/>
    <property type="project" value="GO_Central"/>
</dbReference>
<dbReference type="EC" id="2.3.1.225" evidence="10"/>
<evidence type="ECO:0000313" key="13">
    <source>
        <dbReference type="Proteomes" id="UP000036987"/>
    </source>
</evidence>
<dbReference type="OMA" id="RRFWWYI"/>
<gene>
    <name evidence="12" type="ORF">ZOSMA_180G00140</name>
</gene>
<dbReference type="Pfam" id="PF01529">
    <property type="entry name" value="DHHC"/>
    <property type="match status" value="1"/>
</dbReference>
<comment type="caution">
    <text evidence="12">The sequence shown here is derived from an EMBL/GenBank/DDBJ whole genome shotgun (WGS) entry which is preliminary data.</text>
</comment>
<feature type="domain" description="Palmitoyltransferase DHHC" evidence="11">
    <location>
        <begin position="166"/>
        <end position="272"/>
    </location>
</feature>
<evidence type="ECO:0000256" key="3">
    <source>
        <dbReference type="ARBA" id="ARBA00022679"/>
    </source>
</evidence>
<feature type="transmembrane region" description="Helical" evidence="10">
    <location>
        <begin position="73"/>
        <end position="91"/>
    </location>
</feature>
<dbReference type="InterPro" id="IPR001594">
    <property type="entry name" value="Palmitoyltrfase_DHHC"/>
</dbReference>
<evidence type="ECO:0000256" key="8">
    <source>
        <dbReference type="ARBA" id="ARBA00023288"/>
    </source>
</evidence>
<evidence type="ECO:0000256" key="6">
    <source>
        <dbReference type="ARBA" id="ARBA00023136"/>
    </source>
</evidence>
<keyword evidence="6 10" id="KW-0472">Membrane</keyword>
<protein>
    <recommendedName>
        <fullName evidence="10">S-acyltransferase</fullName>
        <ecNumber evidence="10">2.3.1.225</ecNumber>
    </recommendedName>
    <alternativeName>
        <fullName evidence="10">Palmitoyltransferase</fullName>
    </alternativeName>
</protein>
<sequence length="339" mass="40303">MATLLCTRFYDVQQDIHCDFVDRLHETCSCIFDPARRNAILVKFGLVTFHFSVVGFLFVFYGDLIQKIKNEPWYTGIYFFLFSATIFQYLITSGSSPGYTDEMIHSRQVTYAGFPISWSILRQHASKENADFLQSEEYGHLGEDLLQMDPEFWPEFLAELYPHVDSKWMCVHCMYVQPPRSKHCHDCDKCVLKFDHHCSWLGTCIGQKNHRRFWWYIFEESILCIWTIIFYISYLKLKVHQPWWKETSAILIVTVLLFSLIYLILTNQTTYEVVRRRRVPYLRGIPECVNPFNKGICRNVYEFCFHHSSYELEVFPSIEELELRARPYTCTDVISCRFC</sequence>
<dbReference type="PANTHER" id="PTHR22883:SF301">
    <property type="entry name" value="PALMITOYLTRANSFERASE ZDHHC12"/>
    <property type="match status" value="1"/>
</dbReference>
<keyword evidence="3 10" id="KW-0808">Transferase</keyword>
<feature type="transmembrane region" description="Helical" evidence="10">
    <location>
        <begin position="247"/>
        <end position="265"/>
    </location>
</feature>
<evidence type="ECO:0000256" key="7">
    <source>
        <dbReference type="ARBA" id="ARBA00023139"/>
    </source>
</evidence>
<keyword evidence="7" id="KW-0564">Palmitate</keyword>
<dbReference type="STRING" id="29655.A0A0K9PQS7"/>
<keyword evidence="4 10" id="KW-0812">Transmembrane</keyword>
<organism evidence="12 13">
    <name type="scientific">Zostera marina</name>
    <name type="common">Eelgrass</name>
    <dbReference type="NCBI Taxonomy" id="29655"/>
    <lineage>
        <taxon>Eukaryota</taxon>
        <taxon>Viridiplantae</taxon>
        <taxon>Streptophyta</taxon>
        <taxon>Embryophyta</taxon>
        <taxon>Tracheophyta</taxon>
        <taxon>Spermatophyta</taxon>
        <taxon>Magnoliopsida</taxon>
        <taxon>Liliopsida</taxon>
        <taxon>Zosteraceae</taxon>
        <taxon>Zostera</taxon>
    </lineage>
</organism>